<accession>A0ABM6GKC5</accession>
<gene>
    <name evidence="1" type="ORF">BVL65_05960</name>
</gene>
<sequence length="237" mass="26815">MQSYTLKEQREYVKLIDSLPSLNKQLSMLAYCEVKHNQSGYHAHINKSVTPVNLSALDKLDELESLEREILSQLGSNNLAIAQTSPIITVIKALKDNAKEIVLLASASISYEQLKNIRDKVLADTNPKFLKTFGLCPNCKKPLRYENTSERVTCQSCRSVTNSNEVLSNTRKELSKLTYVGSSKQASEFMHRVLNKNIPAGTLRRLRSTGRIHTYGQGVEVIWNISEILNKTRQKNY</sequence>
<organism evidence="1 2">
    <name type="scientific">Gardnerella swidsinskii</name>
    <dbReference type="NCBI Taxonomy" id="2792979"/>
    <lineage>
        <taxon>Bacteria</taxon>
        <taxon>Bacillati</taxon>
        <taxon>Actinomycetota</taxon>
        <taxon>Actinomycetes</taxon>
        <taxon>Bifidobacteriales</taxon>
        <taxon>Bifidobacteriaceae</taxon>
        <taxon>Gardnerella</taxon>
    </lineage>
</organism>
<evidence type="ECO:0000313" key="1">
    <source>
        <dbReference type="EMBL" id="APW19069.1"/>
    </source>
</evidence>
<reference evidence="2" key="1">
    <citation type="submission" date="2017-01" db="EMBL/GenBank/DDBJ databases">
        <title>Gardnerella vaginalis bacteremia associated with severe acute encephalopathy in a young female patient: Case Report and characterization of the isolate.</title>
        <authorList>
            <person name="Tankovic J."/>
            <person name="Timinskas A."/>
            <person name="Zilnyte M."/>
            <person name="Janulaitiene M."/>
            <person name="Zvirbliene A."/>
            <person name="Pleckaityte M."/>
        </authorList>
    </citation>
    <scope>NUCLEOTIDE SEQUENCE [LARGE SCALE GENOMIC DNA]</scope>
    <source>
        <strain evidence="2">GV37</strain>
    </source>
</reference>
<keyword evidence="2" id="KW-1185">Reference proteome</keyword>
<dbReference type="EMBL" id="CP019058">
    <property type="protein sequence ID" value="APW19069.1"/>
    <property type="molecule type" value="Genomic_DNA"/>
</dbReference>
<name>A0ABM6GKC5_9BIFI</name>
<evidence type="ECO:0000313" key="2">
    <source>
        <dbReference type="Proteomes" id="UP000186260"/>
    </source>
</evidence>
<proteinExistence type="predicted"/>
<protein>
    <submittedName>
        <fullName evidence="1">Uncharacterized protein</fullName>
    </submittedName>
</protein>
<dbReference type="RefSeq" id="WP_076002998.1">
    <property type="nucleotide sequence ID" value="NZ_CP019058.1"/>
</dbReference>
<dbReference type="Proteomes" id="UP000186260">
    <property type="component" value="Chromosome"/>
</dbReference>